<reference evidence="1" key="1">
    <citation type="submission" date="2019-12" db="EMBL/GenBank/DDBJ databases">
        <title>Genome sequencing and annotation of Brassica cretica.</title>
        <authorList>
            <person name="Studholme D.J."/>
            <person name="Sarris P.F."/>
        </authorList>
    </citation>
    <scope>NUCLEOTIDE SEQUENCE</scope>
    <source>
        <strain evidence="1">PFS-001/15</strain>
        <tissue evidence="1">Leaf</tissue>
    </source>
</reference>
<name>A0A8S9IHT1_BRACR</name>
<protein>
    <submittedName>
        <fullName evidence="1">Uncharacterized protein</fullName>
    </submittedName>
</protein>
<gene>
    <name evidence="1" type="ORF">F2Q68_00028072</name>
</gene>
<dbReference type="AlphaFoldDB" id="A0A8S9IHT1"/>
<accession>A0A8S9IHT1</accession>
<evidence type="ECO:0000313" key="2">
    <source>
        <dbReference type="Proteomes" id="UP000712281"/>
    </source>
</evidence>
<proteinExistence type="predicted"/>
<organism evidence="1 2">
    <name type="scientific">Brassica cretica</name>
    <name type="common">Mustard</name>
    <dbReference type="NCBI Taxonomy" id="69181"/>
    <lineage>
        <taxon>Eukaryota</taxon>
        <taxon>Viridiplantae</taxon>
        <taxon>Streptophyta</taxon>
        <taxon>Embryophyta</taxon>
        <taxon>Tracheophyta</taxon>
        <taxon>Spermatophyta</taxon>
        <taxon>Magnoliopsida</taxon>
        <taxon>eudicotyledons</taxon>
        <taxon>Gunneridae</taxon>
        <taxon>Pentapetalae</taxon>
        <taxon>rosids</taxon>
        <taxon>malvids</taxon>
        <taxon>Brassicales</taxon>
        <taxon>Brassicaceae</taxon>
        <taxon>Brassiceae</taxon>
        <taxon>Brassica</taxon>
    </lineage>
</organism>
<comment type="caution">
    <text evidence="1">The sequence shown here is derived from an EMBL/GenBank/DDBJ whole genome shotgun (WGS) entry which is preliminary data.</text>
</comment>
<dbReference type="EMBL" id="QGKW02001911">
    <property type="protein sequence ID" value="KAF2568792.1"/>
    <property type="molecule type" value="Genomic_DNA"/>
</dbReference>
<sequence>MFSSSCSFLEEMLLKLDPPYLFPISASSPVHSSLPPCINESKLMLFLSGVLKGSPFLRINPWARSSSRPASPRRFFSEPEGPVPALVSRRGRVVSAWGESNPDGGCHHRPVLPLGLPRPDLPVGLSACVGDVAFLDSIHRGGILYAMGLFPMPWPPPLRLTLRFSNSLPTRSSSSTAGALMTFR</sequence>
<dbReference type="Proteomes" id="UP000712281">
    <property type="component" value="Unassembled WGS sequence"/>
</dbReference>
<evidence type="ECO:0000313" key="1">
    <source>
        <dbReference type="EMBL" id="KAF2568792.1"/>
    </source>
</evidence>